<feature type="domain" description="Thioredoxin" evidence="2">
    <location>
        <begin position="51"/>
        <end position="195"/>
    </location>
</feature>
<dbReference type="InterPro" id="IPR050553">
    <property type="entry name" value="Thioredoxin_ResA/DsbE_sf"/>
</dbReference>
<accession>A0ABU4VR64</accession>
<dbReference type="PANTHER" id="PTHR42852">
    <property type="entry name" value="THIOL:DISULFIDE INTERCHANGE PROTEIN DSBE"/>
    <property type="match status" value="1"/>
</dbReference>
<organism evidence="3 4">
    <name type="scientific">Patulibacter brassicae</name>
    <dbReference type="NCBI Taxonomy" id="1705717"/>
    <lineage>
        <taxon>Bacteria</taxon>
        <taxon>Bacillati</taxon>
        <taxon>Actinomycetota</taxon>
        <taxon>Thermoleophilia</taxon>
        <taxon>Solirubrobacterales</taxon>
        <taxon>Patulibacteraceae</taxon>
        <taxon>Patulibacter</taxon>
    </lineage>
</organism>
<dbReference type="Proteomes" id="UP001277761">
    <property type="component" value="Unassembled WGS sequence"/>
</dbReference>
<sequence>MVRGAPERSVKHFRVPVLAVLISLALVALLVYGLLRSDPGEASRDRLDDGVAAGDVVPAPGSDRLLQSLDGRRQGTIGMLRGQIVVVNFWASWCRPCEREAPVLQRTHERLRRARLGTVMGVTVRDTPPDSLAFERKHGTTFPSYRDPGGALAADYGVLQVPETIVIDQRGLVRAIARGEVAQDDLDRWISRLLPRGRSW</sequence>
<keyword evidence="1" id="KW-0472">Membrane</keyword>
<evidence type="ECO:0000313" key="3">
    <source>
        <dbReference type="EMBL" id="MDX8153378.1"/>
    </source>
</evidence>
<evidence type="ECO:0000259" key="2">
    <source>
        <dbReference type="PROSITE" id="PS51352"/>
    </source>
</evidence>
<dbReference type="InterPro" id="IPR013766">
    <property type="entry name" value="Thioredoxin_domain"/>
</dbReference>
<dbReference type="RefSeq" id="WP_319955529.1">
    <property type="nucleotide sequence ID" value="NZ_JAXAVX010000013.1"/>
</dbReference>
<evidence type="ECO:0000256" key="1">
    <source>
        <dbReference type="SAM" id="Phobius"/>
    </source>
</evidence>
<dbReference type="PANTHER" id="PTHR42852:SF13">
    <property type="entry name" value="PROTEIN DIPZ"/>
    <property type="match status" value="1"/>
</dbReference>
<keyword evidence="4" id="KW-1185">Reference proteome</keyword>
<comment type="caution">
    <text evidence="3">The sequence shown here is derived from an EMBL/GenBank/DDBJ whole genome shotgun (WGS) entry which is preliminary data.</text>
</comment>
<proteinExistence type="predicted"/>
<keyword evidence="1" id="KW-1133">Transmembrane helix</keyword>
<dbReference type="PROSITE" id="PS51352">
    <property type="entry name" value="THIOREDOXIN_2"/>
    <property type="match status" value="1"/>
</dbReference>
<dbReference type="SUPFAM" id="SSF52833">
    <property type="entry name" value="Thioredoxin-like"/>
    <property type="match status" value="1"/>
</dbReference>
<dbReference type="Pfam" id="PF00578">
    <property type="entry name" value="AhpC-TSA"/>
    <property type="match status" value="1"/>
</dbReference>
<reference evidence="3 4" key="1">
    <citation type="submission" date="2023-11" db="EMBL/GenBank/DDBJ databases">
        <authorList>
            <person name="Xu M."/>
            <person name="Jiang T."/>
        </authorList>
    </citation>
    <scope>NUCLEOTIDE SEQUENCE [LARGE SCALE GENOMIC DNA]</scope>
    <source>
        <strain evidence="3 4">SD</strain>
    </source>
</reference>
<dbReference type="Gene3D" id="3.40.30.10">
    <property type="entry name" value="Glutaredoxin"/>
    <property type="match status" value="1"/>
</dbReference>
<evidence type="ECO:0000313" key="4">
    <source>
        <dbReference type="Proteomes" id="UP001277761"/>
    </source>
</evidence>
<name>A0ABU4VR64_9ACTN</name>
<feature type="transmembrane region" description="Helical" evidence="1">
    <location>
        <begin position="12"/>
        <end position="35"/>
    </location>
</feature>
<gene>
    <name evidence="3" type="ORF">SK069_17400</name>
</gene>
<protein>
    <submittedName>
        <fullName evidence="3">TlpA disulfide reductase family protein</fullName>
    </submittedName>
</protein>
<dbReference type="InterPro" id="IPR036249">
    <property type="entry name" value="Thioredoxin-like_sf"/>
</dbReference>
<keyword evidence="1" id="KW-0812">Transmembrane</keyword>
<dbReference type="CDD" id="cd02966">
    <property type="entry name" value="TlpA_like_family"/>
    <property type="match status" value="1"/>
</dbReference>
<dbReference type="EMBL" id="JAXAVX010000013">
    <property type="protein sequence ID" value="MDX8153378.1"/>
    <property type="molecule type" value="Genomic_DNA"/>
</dbReference>
<dbReference type="InterPro" id="IPR000866">
    <property type="entry name" value="AhpC/TSA"/>
</dbReference>